<dbReference type="EMBL" id="KN817580">
    <property type="protein sequence ID" value="KJA19183.1"/>
    <property type="molecule type" value="Genomic_DNA"/>
</dbReference>
<organism evidence="2 3">
    <name type="scientific">Hypholoma sublateritium (strain FD-334 SS-4)</name>
    <dbReference type="NCBI Taxonomy" id="945553"/>
    <lineage>
        <taxon>Eukaryota</taxon>
        <taxon>Fungi</taxon>
        <taxon>Dikarya</taxon>
        <taxon>Basidiomycota</taxon>
        <taxon>Agaricomycotina</taxon>
        <taxon>Agaricomycetes</taxon>
        <taxon>Agaricomycetidae</taxon>
        <taxon>Agaricales</taxon>
        <taxon>Agaricineae</taxon>
        <taxon>Strophariaceae</taxon>
        <taxon>Hypholoma</taxon>
    </lineage>
</organism>
<reference evidence="3" key="1">
    <citation type="submission" date="2014-04" db="EMBL/GenBank/DDBJ databases">
        <title>Evolutionary Origins and Diversification of the Mycorrhizal Mutualists.</title>
        <authorList>
            <consortium name="DOE Joint Genome Institute"/>
            <consortium name="Mycorrhizal Genomics Consortium"/>
            <person name="Kohler A."/>
            <person name="Kuo A."/>
            <person name="Nagy L.G."/>
            <person name="Floudas D."/>
            <person name="Copeland A."/>
            <person name="Barry K.W."/>
            <person name="Cichocki N."/>
            <person name="Veneault-Fourrey C."/>
            <person name="LaButti K."/>
            <person name="Lindquist E.A."/>
            <person name="Lipzen A."/>
            <person name="Lundell T."/>
            <person name="Morin E."/>
            <person name="Murat C."/>
            <person name="Riley R."/>
            <person name="Ohm R."/>
            <person name="Sun H."/>
            <person name="Tunlid A."/>
            <person name="Henrissat B."/>
            <person name="Grigoriev I.V."/>
            <person name="Hibbett D.S."/>
            <person name="Martin F."/>
        </authorList>
    </citation>
    <scope>NUCLEOTIDE SEQUENCE [LARGE SCALE GENOMIC DNA]</scope>
    <source>
        <strain evidence="3">FD-334 SS-4</strain>
    </source>
</reference>
<keyword evidence="1" id="KW-0812">Transmembrane</keyword>
<feature type="transmembrane region" description="Helical" evidence="1">
    <location>
        <begin position="133"/>
        <end position="154"/>
    </location>
</feature>
<feature type="transmembrane region" description="Helical" evidence="1">
    <location>
        <begin position="345"/>
        <end position="369"/>
    </location>
</feature>
<evidence type="ECO:0000313" key="3">
    <source>
        <dbReference type="Proteomes" id="UP000054270"/>
    </source>
</evidence>
<keyword evidence="3" id="KW-1185">Reference proteome</keyword>
<evidence type="ECO:0008006" key="4">
    <source>
        <dbReference type="Google" id="ProtNLM"/>
    </source>
</evidence>
<accession>A0A0D2M7L6</accession>
<feature type="transmembrane region" description="Helical" evidence="1">
    <location>
        <begin position="166"/>
        <end position="188"/>
    </location>
</feature>
<evidence type="ECO:0000313" key="2">
    <source>
        <dbReference type="EMBL" id="KJA19183.1"/>
    </source>
</evidence>
<sequence length="473" mass="51836">MSEHPESMLVAKSFWVASRVASKMPIAPMQLPRVPPAFSRSPFRAIVCIAGRPMSVDDEEKKWQKQTGAVQHVPAICSSVQSISGSNRTLQAGQRRARHYRRFISSPPSLPRAVCPPRCSRTSKPVLMAGLRAALSVVIVSHLAALSISIFRIVDRLRRNRLWYDDAFTAVAAIGSFLTMGSLLEMVFKTPFIKPLEYRIIFASNFFVIWASKACFVMTMGRVLDSSYWPTLVPWFLSMSSFLVGIGITCTVLALFLCKVDSTCSNNTTCYCDVSTNLLLSALISNVIIDTAIIGLSARIYMLKMLKTHLARKWIVKNAVISSIAILVVDVALWPSYRAFTSNRYIILFFLINVVAIVSGIFSNIPAIIGILSGNFSLTGGVVDSPNEYFDDSSRRTGGEDGEHLALRSVPLSNTSEDTFPQRTASLSEDVVVNISANTITITLTAPSTRSLSPPPDCNSTVYAATAPKTTKL</sequence>
<feature type="transmembrane region" description="Helical" evidence="1">
    <location>
        <begin position="278"/>
        <end position="302"/>
    </location>
</feature>
<gene>
    <name evidence="2" type="ORF">HYPSUDRAFT_56730</name>
</gene>
<protein>
    <recommendedName>
        <fullName evidence="4">Transmembrane protein</fullName>
    </recommendedName>
</protein>
<name>A0A0D2M7L6_HYPSF</name>
<dbReference type="AlphaFoldDB" id="A0A0D2M7L6"/>
<proteinExistence type="predicted"/>
<dbReference type="OrthoDB" id="444631at2759"/>
<dbReference type="Proteomes" id="UP000054270">
    <property type="component" value="Unassembled WGS sequence"/>
</dbReference>
<feature type="transmembrane region" description="Helical" evidence="1">
    <location>
        <begin position="232"/>
        <end position="257"/>
    </location>
</feature>
<evidence type="ECO:0000256" key="1">
    <source>
        <dbReference type="SAM" id="Phobius"/>
    </source>
</evidence>
<keyword evidence="1" id="KW-1133">Transmembrane helix</keyword>
<feature type="transmembrane region" description="Helical" evidence="1">
    <location>
        <begin position="200"/>
        <end position="220"/>
    </location>
</feature>
<feature type="transmembrane region" description="Helical" evidence="1">
    <location>
        <begin position="314"/>
        <end position="333"/>
    </location>
</feature>
<keyword evidence="1" id="KW-0472">Membrane</keyword>